<keyword evidence="3" id="KW-1185">Reference proteome</keyword>
<dbReference type="STRING" id="1317125.SAMN05444128_2205"/>
<dbReference type="EMBL" id="FTPP01000002">
    <property type="protein sequence ID" value="SIT90083.1"/>
    <property type="molecule type" value="Genomic_DNA"/>
</dbReference>
<dbReference type="Proteomes" id="UP000187181">
    <property type="component" value="Unassembled WGS sequence"/>
</dbReference>
<evidence type="ECO:0000313" key="3">
    <source>
        <dbReference type="Proteomes" id="UP000187181"/>
    </source>
</evidence>
<evidence type="ECO:0000313" key="2">
    <source>
        <dbReference type="EMBL" id="SIT90083.1"/>
    </source>
</evidence>
<accession>A0A1R3XFH4</accession>
<organism evidence="2 3">
    <name type="scientific">Pontibacter indicus</name>
    <dbReference type="NCBI Taxonomy" id="1317125"/>
    <lineage>
        <taxon>Bacteria</taxon>
        <taxon>Pseudomonadati</taxon>
        <taxon>Bacteroidota</taxon>
        <taxon>Cytophagia</taxon>
        <taxon>Cytophagales</taxon>
        <taxon>Hymenobacteraceae</taxon>
        <taxon>Pontibacter</taxon>
    </lineage>
</organism>
<sequence>MLKIGKLYLTPKVLKTILLAASAIAIYSFGKAMGEVLYHFTN</sequence>
<reference evidence="3" key="1">
    <citation type="submission" date="2017-01" db="EMBL/GenBank/DDBJ databases">
        <authorList>
            <person name="Varghese N."/>
            <person name="Submissions S."/>
        </authorList>
    </citation>
    <scope>NUCLEOTIDE SEQUENCE [LARGE SCALE GENOMIC DNA]</scope>
    <source>
        <strain evidence="3">LP100</strain>
    </source>
</reference>
<name>A0A1R3XFH4_9BACT</name>
<dbReference type="AlphaFoldDB" id="A0A1R3XFH4"/>
<gene>
    <name evidence="2" type="ORF">SAMN05444128_2205</name>
</gene>
<evidence type="ECO:0000256" key="1">
    <source>
        <dbReference type="SAM" id="Phobius"/>
    </source>
</evidence>
<protein>
    <submittedName>
        <fullName evidence="2">Uncharacterized protein</fullName>
    </submittedName>
</protein>
<keyword evidence="1" id="KW-1133">Transmembrane helix</keyword>
<proteinExistence type="predicted"/>
<feature type="transmembrane region" description="Helical" evidence="1">
    <location>
        <begin position="12"/>
        <end position="30"/>
    </location>
</feature>
<dbReference type="RefSeq" id="WP_280173748.1">
    <property type="nucleotide sequence ID" value="NZ_FTPP01000002.1"/>
</dbReference>
<keyword evidence="1" id="KW-0472">Membrane</keyword>
<keyword evidence="1" id="KW-0812">Transmembrane</keyword>